<feature type="domain" description="Mechanosensitive ion channel MscS" evidence="6">
    <location>
        <begin position="86"/>
        <end position="146"/>
    </location>
</feature>
<feature type="transmembrane region" description="Helical" evidence="5">
    <location>
        <begin position="30"/>
        <end position="53"/>
    </location>
</feature>
<comment type="caution">
    <text evidence="7">The sequence shown here is derived from an EMBL/GenBank/DDBJ whole genome shotgun (WGS) entry which is preliminary data.</text>
</comment>
<dbReference type="InterPro" id="IPR023408">
    <property type="entry name" value="MscS_beta-dom_sf"/>
</dbReference>
<keyword evidence="8" id="KW-1185">Reference proteome</keyword>
<protein>
    <submittedName>
        <fullName evidence="7">Mechanosensitive ion channel protein 9</fullName>
    </submittedName>
</protein>
<sequence>VDRSEVREAVVNIYRERRNMARSLKDTETIVQSLEFGIGGVIHFVFAAVYLLIWGVDLLTGFSTFSATVLALTFVFGERNIYESMLFLFVTHPYDVGDCILVGSGTDMFRVKKISLLYTDMLTHAGEQVYMPNKELIGSSITNLTRTRTKREICRHGRARVCAAGIERCLSARRCTDDFVRLIPARNGMLFVLQQKALEHRLQHTTQEVSREALE</sequence>
<dbReference type="PANTHER" id="PTHR31323:SF1">
    <property type="entry name" value="MECHANOSENSITIVE ION CHANNEL PROTEIN"/>
    <property type="match status" value="1"/>
</dbReference>
<dbReference type="InterPro" id="IPR010920">
    <property type="entry name" value="LSM_dom_sf"/>
</dbReference>
<comment type="subcellular location">
    <subcellularLocation>
        <location evidence="1">Membrane</location>
    </subcellularLocation>
</comment>
<proteinExistence type="predicted"/>
<evidence type="ECO:0000256" key="4">
    <source>
        <dbReference type="ARBA" id="ARBA00023136"/>
    </source>
</evidence>
<dbReference type="AlphaFoldDB" id="A0A2J7ZUG5"/>
<evidence type="ECO:0000313" key="8">
    <source>
        <dbReference type="Proteomes" id="UP000236333"/>
    </source>
</evidence>
<dbReference type="EMBL" id="PGGS01000445">
    <property type="protein sequence ID" value="PNH03916.1"/>
    <property type="molecule type" value="Genomic_DNA"/>
</dbReference>
<dbReference type="PANTHER" id="PTHR31323">
    <property type="entry name" value="MECHANOSENSITIVE ION CHANNEL PROTEIN MSY2"/>
    <property type="match status" value="1"/>
</dbReference>
<keyword evidence="3 5" id="KW-1133">Transmembrane helix</keyword>
<keyword evidence="2 5" id="KW-0812">Transmembrane</keyword>
<keyword evidence="4 5" id="KW-0472">Membrane</keyword>
<dbReference type="GO" id="GO:0006874">
    <property type="term" value="P:intracellular calcium ion homeostasis"/>
    <property type="evidence" value="ECO:0007669"/>
    <property type="project" value="TreeGrafter"/>
</dbReference>
<evidence type="ECO:0000256" key="1">
    <source>
        <dbReference type="ARBA" id="ARBA00004370"/>
    </source>
</evidence>
<reference evidence="7 8" key="1">
    <citation type="journal article" date="2017" name="Mol. Biol. Evol.">
        <title>The 4-celled Tetrabaena socialis nuclear genome reveals the essential components for genetic control of cell number at the origin of multicellularity in the volvocine lineage.</title>
        <authorList>
            <person name="Featherston J."/>
            <person name="Arakaki Y."/>
            <person name="Hanschen E.R."/>
            <person name="Ferris P.J."/>
            <person name="Michod R.E."/>
            <person name="Olson B.J.S.C."/>
            <person name="Nozaki H."/>
            <person name="Durand P.M."/>
        </authorList>
    </citation>
    <scope>NUCLEOTIDE SEQUENCE [LARGE SCALE GENOMIC DNA]</scope>
    <source>
        <strain evidence="7 8">NIES-571</strain>
    </source>
</reference>
<evidence type="ECO:0000259" key="6">
    <source>
        <dbReference type="Pfam" id="PF00924"/>
    </source>
</evidence>
<gene>
    <name evidence="7" type="ORF">TSOC_009952</name>
</gene>
<dbReference type="Gene3D" id="2.30.30.60">
    <property type="match status" value="1"/>
</dbReference>
<evidence type="ECO:0000256" key="5">
    <source>
        <dbReference type="SAM" id="Phobius"/>
    </source>
</evidence>
<dbReference type="SUPFAM" id="SSF50182">
    <property type="entry name" value="Sm-like ribonucleoproteins"/>
    <property type="match status" value="1"/>
</dbReference>
<dbReference type="GO" id="GO:0005262">
    <property type="term" value="F:calcium channel activity"/>
    <property type="evidence" value="ECO:0007669"/>
    <property type="project" value="TreeGrafter"/>
</dbReference>
<dbReference type="InterPro" id="IPR006685">
    <property type="entry name" value="MscS_channel_2nd"/>
</dbReference>
<evidence type="ECO:0000313" key="7">
    <source>
        <dbReference type="EMBL" id="PNH03916.1"/>
    </source>
</evidence>
<dbReference type="Proteomes" id="UP000236333">
    <property type="component" value="Unassembled WGS sequence"/>
</dbReference>
<dbReference type="GO" id="GO:0016020">
    <property type="term" value="C:membrane"/>
    <property type="evidence" value="ECO:0007669"/>
    <property type="project" value="UniProtKB-SubCell"/>
</dbReference>
<feature type="transmembrane region" description="Helical" evidence="5">
    <location>
        <begin position="59"/>
        <end position="77"/>
    </location>
</feature>
<dbReference type="OrthoDB" id="544685at2759"/>
<name>A0A2J7ZUG5_9CHLO</name>
<evidence type="ECO:0000256" key="2">
    <source>
        <dbReference type="ARBA" id="ARBA00022692"/>
    </source>
</evidence>
<feature type="non-terminal residue" evidence="7">
    <location>
        <position position="1"/>
    </location>
</feature>
<evidence type="ECO:0000256" key="3">
    <source>
        <dbReference type="ARBA" id="ARBA00022989"/>
    </source>
</evidence>
<accession>A0A2J7ZUG5</accession>
<organism evidence="7 8">
    <name type="scientific">Tetrabaena socialis</name>
    <dbReference type="NCBI Taxonomy" id="47790"/>
    <lineage>
        <taxon>Eukaryota</taxon>
        <taxon>Viridiplantae</taxon>
        <taxon>Chlorophyta</taxon>
        <taxon>core chlorophytes</taxon>
        <taxon>Chlorophyceae</taxon>
        <taxon>CS clade</taxon>
        <taxon>Chlamydomonadales</taxon>
        <taxon>Tetrabaenaceae</taxon>
        <taxon>Tetrabaena</taxon>
    </lineage>
</organism>
<dbReference type="Pfam" id="PF00924">
    <property type="entry name" value="MS_channel_2nd"/>
    <property type="match status" value="1"/>
</dbReference>